<evidence type="ECO:0000256" key="2">
    <source>
        <dbReference type="ARBA" id="ARBA00022692"/>
    </source>
</evidence>
<reference evidence="7 8" key="1">
    <citation type="submission" date="2024-05" db="EMBL/GenBank/DDBJ databases">
        <authorList>
            <person name="Wallberg A."/>
        </authorList>
    </citation>
    <scope>NUCLEOTIDE SEQUENCE [LARGE SCALE GENOMIC DNA]</scope>
</reference>
<feature type="transmembrane region" description="Helical" evidence="5">
    <location>
        <begin position="101"/>
        <end position="126"/>
    </location>
</feature>
<proteinExistence type="predicted"/>
<evidence type="ECO:0000256" key="3">
    <source>
        <dbReference type="ARBA" id="ARBA00022989"/>
    </source>
</evidence>
<feature type="domain" description="STAS" evidence="6">
    <location>
        <begin position="529"/>
        <end position="671"/>
    </location>
</feature>
<dbReference type="EMBL" id="CAXKWB010005105">
    <property type="protein sequence ID" value="CAL4076706.1"/>
    <property type="molecule type" value="Genomic_DNA"/>
</dbReference>
<dbReference type="GO" id="GO:0016020">
    <property type="term" value="C:membrane"/>
    <property type="evidence" value="ECO:0007669"/>
    <property type="project" value="UniProtKB-SubCell"/>
</dbReference>
<dbReference type="InterPro" id="IPR036513">
    <property type="entry name" value="STAS_dom_sf"/>
</dbReference>
<dbReference type="GO" id="GO:0055085">
    <property type="term" value="P:transmembrane transport"/>
    <property type="evidence" value="ECO:0007669"/>
    <property type="project" value="InterPro"/>
</dbReference>
<keyword evidence="2 5" id="KW-0812">Transmembrane</keyword>
<feature type="transmembrane region" description="Helical" evidence="5">
    <location>
        <begin position="474"/>
        <end position="505"/>
    </location>
</feature>
<feature type="transmembrane region" description="Helical" evidence="5">
    <location>
        <begin position="253"/>
        <end position="278"/>
    </location>
</feature>
<feature type="transmembrane region" description="Helical" evidence="5">
    <location>
        <begin position="438"/>
        <end position="462"/>
    </location>
</feature>
<evidence type="ECO:0000256" key="4">
    <source>
        <dbReference type="ARBA" id="ARBA00023136"/>
    </source>
</evidence>
<dbReference type="PROSITE" id="PS50801">
    <property type="entry name" value="STAS"/>
    <property type="match status" value="1"/>
</dbReference>
<dbReference type="Gene3D" id="3.30.750.24">
    <property type="entry name" value="STAS domain"/>
    <property type="match status" value="1"/>
</dbReference>
<evidence type="ECO:0000256" key="5">
    <source>
        <dbReference type="SAM" id="Phobius"/>
    </source>
</evidence>
<sequence length="692" mass="75038">MSPTKTALSSEEDELCVKRPALTIETRNSNYHYTKPEQPGFTESLKNSASSSCKCSPWAWIKSRIPILDWLPKYSPRSNLMGDVISGCTVAIMHIPQGMGYAYLAGLPAVCGLYMAFFPVLAYAILGTSRHNSMGTMSVVCMMAGKVVNELATTESSSGFVPDDVSSNATDGSPQYTPQQVAAALALAVGLWQVVLGLLQLGVLSVFLSDMLVKGFTTGAAVHVITSQIKYLFGISVPRHAGPLKIPYTYKDIILNLPNSNIATIITSAISILILAVINEHIKPRIKKKTPFPFPSEFLAIVIGTAISYAADFRGNFGMTVVGYVPTGLPPPSVVPASIIPYVIVDGFVIAIVAYTISLSMAKIFGKKNDYDIDPTQELYGQGLSNVVGSFFQCAPSAACLSRSLIQEGVGGVTQVTSFVCCTLILLILLFIGPLFETLPNCVLSSIIVVALKGMFLQLYDLKARWELSKVDAVIWLVTFLGVVIIDIDYGLLLGIVVSLVVLLIRNQSPPAAKLGHIPNTDLYLELEKYSSAIEVPNMCIFQFGGDLHFANLEYFQRSLFQITGLDPHGIKKARKKNLKKGNNELESGNISSPAQNVSVLILELSRMSSLDSSAAKCLLQLYKDYKEVGISVAFVALPDVAMDTLEQCGCLKTIEVMHFFHSTHDAVAKMRNEIKSLNTNGVNSLEKDVKT</sequence>
<protein>
    <recommendedName>
        <fullName evidence="6">STAS domain-containing protein</fullName>
    </recommendedName>
</protein>
<comment type="subcellular location">
    <subcellularLocation>
        <location evidence="1">Membrane</location>
        <topology evidence="1">Multi-pass membrane protein</topology>
    </subcellularLocation>
</comment>
<dbReference type="NCBIfam" id="TIGR00815">
    <property type="entry name" value="sulP"/>
    <property type="match status" value="1"/>
</dbReference>
<dbReference type="Proteomes" id="UP001497623">
    <property type="component" value="Unassembled WGS sequence"/>
</dbReference>
<feature type="transmembrane region" description="Helical" evidence="5">
    <location>
        <begin position="215"/>
        <end position="233"/>
    </location>
</feature>
<dbReference type="Pfam" id="PF01740">
    <property type="entry name" value="STAS"/>
    <property type="match status" value="1"/>
</dbReference>
<keyword evidence="4 5" id="KW-0472">Membrane</keyword>
<evidence type="ECO:0000313" key="7">
    <source>
        <dbReference type="EMBL" id="CAL4076706.1"/>
    </source>
</evidence>
<dbReference type="SUPFAM" id="SSF52091">
    <property type="entry name" value="SpoIIaa-like"/>
    <property type="match status" value="1"/>
</dbReference>
<dbReference type="AlphaFoldDB" id="A0AAV2QCY1"/>
<accession>A0AAV2QCY1</accession>
<keyword evidence="3 5" id="KW-1133">Transmembrane helix</keyword>
<feature type="transmembrane region" description="Helical" evidence="5">
    <location>
        <begin position="181"/>
        <end position="208"/>
    </location>
</feature>
<gene>
    <name evidence="7" type="ORF">MNOR_LOCUS10226</name>
</gene>
<dbReference type="Pfam" id="PF00916">
    <property type="entry name" value="Sulfate_transp"/>
    <property type="match status" value="1"/>
</dbReference>
<name>A0AAV2QCY1_MEGNR</name>
<evidence type="ECO:0000259" key="6">
    <source>
        <dbReference type="PROSITE" id="PS50801"/>
    </source>
</evidence>
<dbReference type="PANTHER" id="PTHR11814">
    <property type="entry name" value="SULFATE TRANSPORTER"/>
    <property type="match status" value="1"/>
</dbReference>
<keyword evidence="8" id="KW-1185">Reference proteome</keyword>
<feature type="transmembrane region" description="Helical" evidence="5">
    <location>
        <begin position="339"/>
        <end position="358"/>
    </location>
</feature>
<comment type="caution">
    <text evidence="7">The sequence shown here is derived from an EMBL/GenBank/DDBJ whole genome shotgun (WGS) entry which is preliminary data.</text>
</comment>
<dbReference type="InterPro" id="IPR002645">
    <property type="entry name" value="STAS_dom"/>
</dbReference>
<organism evidence="7 8">
    <name type="scientific">Meganyctiphanes norvegica</name>
    <name type="common">Northern krill</name>
    <name type="synonym">Thysanopoda norvegica</name>
    <dbReference type="NCBI Taxonomy" id="48144"/>
    <lineage>
        <taxon>Eukaryota</taxon>
        <taxon>Metazoa</taxon>
        <taxon>Ecdysozoa</taxon>
        <taxon>Arthropoda</taxon>
        <taxon>Crustacea</taxon>
        <taxon>Multicrustacea</taxon>
        <taxon>Malacostraca</taxon>
        <taxon>Eumalacostraca</taxon>
        <taxon>Eucarida</taxon>
        <taxon>Euphausiacea</taxon>
        <taxon>Euphausiidae</taxon>
        <taxon>Meganyctiphanes</taxon>
    </lineage>
</organism>
<dbReference type="CDD" id="cd07042">
    <property type="entry name" value="STAS_SulP_like_sulfate_transporter"/>
    <property type="match status" value="1"/>
</dbReference>
<evidence type="ECO:0000313" key="8">
    <source>
        <dbReference type="Proteomes" id="UP001497623"/>
    </source>
</evidence>
<dbReference type="InterPro" id="IPR001902">
    <property type="entry name" value="SLC26A/SulP_fam"/>
</dbReference>
<evidence type="ECO:0000256" key="1">
    <source>
        <dbReference type="ARBA" id="ARBA00004141"/>
    </source>
</evidence>
<feature type="transmembrane region" description="Helical" evidence="5">
    <location>
        <begin position="412"/>
        <end position="432"/>
    </location>
</feature>
<feature type="transmembrane region" description="Helical" evidence="5">
    <location>
        <begin position="290"/>
        <end position="311"/>
    </location>
</feature>
<dbReference type="InterPro" id="IPR011547">
    <property type="entry name" value="SLC26A/SulP_dom"/>
</dbReference>